<dbReference type="InterPro" id="IPR055259">
    <property type="entry name" value="YkvP/CgeB_Glyco_trans-like"/>
</dbReference>
<protein>
    <submittedName>
        <fullName evidence="2">Glycosyl transferase family 1</fullName>
    </submittedName>
</protein>
<evidence type="ECO:0000313" key="3">
    <source>
        <dbReference type="Proteomes" id="UP000625976"/>
    </source>
</evidence>
<dbReference type="SUPFAM" id="SSF53756">
    <property type="entry name" value="UDP-Glycosyltransferase/glycogen phosphorylase"/>
    <property type="match status" value="1"/>
</dbReference>
<dbReference type="EMBL" id="BMFQ01000003">
    <property type="protein sequence ID" value="GGG54770.1"/>
    <property type="molecule type" value="Genomic_DNA"/>
</dbReference>
<gene>
    <name evidence="2" type="primary">wbsE</name>
    <name evidence="2" type="ORF">GCM10010976_27090</name>
</gene>
<organism evidence="2 3">
    <name type="scientific">Bizionia arctica</name>
    <dbReference type="NCBI Taxonomy" id="1495645"/>
    <lineage>
        <taxon>Bacteria</taxon>
        <taxon>Pseudomonadati</taxon>
        <taxon>Bacteroidota</taxon>
        <taxon>Flavobacteriia</taxon>
        <taxon>Flavobacteriales</taxon>
        <taxon>Flavobacteriaceae</taxon>
        <taxon>Bizionia</taxon>
    </lineage>
</organism>
<reference evidence="2" key="1">
    <citation type="journal article" date="2014" name="Int. J. Syst. Evol. Microbiol.">
        <title>Complete genome sequence of Corynebacterium casei LMG S-19264T (=DSM 44701T), isolated from a smear-ripened cheese.</title>
        <authorList>
            <consortium name="US DOE Joint Genome Institute (JGI-PGF)"/>
            <person name="Walter F."/>
            <person name="Albersmeier A."/>
            <person name="Kalinowski J."/>
            <person name="Ruckert C."/>
        </authorList>
    </citation>
    <scope>NUCLEOTIDE SEQUENCE</scope>
    <source>
        <strain evidence="2">CGMCC 1.12751</strain>
    </source>
</reference>
<dbReference type="GO" id="GO:0016740">
    <property type="term" value="F:transferase activity"/>
    <property type="evidence" value="ECO:0007669"/>
    <property type="project" value="UniProtKB-KW"/>
</dbReference>
<keyword evidence="3" id="KW-1185">Reference proteome</keyword>
<comment type="caution">
    <text evidence="2">The sequence shown here is derived from an EMBL/GenBank/DDBJ whole genome shotgun (WGS) entry which is preliminary data.</text>
</comment>
<name>A0A917GRU5_9FLAO</name>
<dbReference type="AlphaFoldDB" id="A0A917GRU5"/>
<dbReference type="Gene3D" id="3.40.50.2000">
    <property type="entry name" value="Glycogen Phosphorylase B"/>
    <property type="match status" value="1"/>
</dbReference>
<evidence type="ECO:0000259" key="1">
    <source>
        <dbReference type="Pfam" id="PF13524"/>
    </source>
</evidence>
<reference evidence="2" key="2">
    <citation type="submission" date="2020-09" db="EMBL/GenBank/DDBJ databases">
        <authorList>
            <person name="Sun Q."/>
            <person name="Zhou Y."/>
        </authorList>
    </citation>
    <scope>NUCLEOTIDE SEQUENCE</scope>
    <source>
        <strain evidence="2">CGMCC 1.12751</strain>
    </source>
</reference>
<dbReference type="Proteomes" id="UP000625976">
    <property type="component" value="Unassembled WGS sequence"/>
</dbReference>
<keyword evidence="2" id="KW-0808">Transferase</keyword>
<dbReference type="Pfam" id="PF13524">
    <property type="entry name" value="Glyco_trans_1_2"/>
    <property type="match status" value="1"/>
</dbReference>
<proteinExistence type="predicted"/>
<evidence type="ECO:0000313" key="2">
    <source>
        <dbReference type="EMBL" id="GGG54770.1"/>
    </source>
</evidence>
<sequence length="394" mass="45860">MLNVLKTYQRYKMKILLIGEYSRLHNSLKEGLEKLGHQVTIIGFGDHFKQFPVDIQFHLKYQAGVSRFIKRIVYKTLKIDLVSRDIEKQFDVIKKQLTQFDVVQLINENAFNTVPKTEKKLLDYIFKHNKNVFLMSCGTDYTSVNFALNKGFEYSIFTPYFEGKVSKKSNYYALKFTSDAYKDLHKYIFKNIQGVIASDMDYHLPLNDNPKYLGMVPNPINTDILEYSPIKIENKIVIFHGVNSSKFYVKGNDLFDEALKTIQAKYADKVDIITVTNLPYTDYIEAFNKAHIVLDQVYAYDQGFNALEAMAKGKVVFTGAEQEWLDFYNLAENTVAINALPDVKTIVEKLEWLIENPHYIEDISKNARAFIEKEHNYILMAEKYLSIWTQHSKN</sequence>
<feature type="domain" description="Spore protein YkvP/CgeB glycosyl transferase-like" evidence="1">
    <location>
        <begin position="265"/>
        <end position="385"/>
    </location>
</feature>
<accession>A0A917GRU5</accession>